<evidence type="ECO:0000313" key="2">
    <source>
        <dbReference type="Proteomes" id="UP000279457"/>
    </source>
</evidence>
<name>A0A3N6UTJ1_9GAMM</name>
<dbReference type="RefSeq" id="WP_124232245.1">
    <property type="nucleotide sequence ID" value="NZ_RHHM01000003.1"/>
</dbReference>
<organism evidence="1 2">
    <name type="scientific">Erwinia psidii</name>
    <dbReference type="NCBI Taxonomy" id="69224"/>
    <lineage>
        <taxon>Bacteria</taxon>
        <taxon>Pseudomonadati</taxon>
        <taxon>Pseudomonadota</taxon>
        <taxon>Gammaproteobacteria</taxon>
        <taxon>Enterobacterales</taxon>
        <taxon>Erwiniaceae</taxon>
        <taxon>Erwinia</taxon>
    </lineage>
</organism>
<dbReference type="Proteomes" id="UP000279457">
    <property type="component" value="Unassembled WGS sequence"/>
</dbReference>
<proteinExistence type="predicted"/>
<gene>
    <name evidence="1" type="ORF">EB241_05815</name>
</gene>
<sequence length="83" mass="9729">MISLLWIGAVVLLLCISMGGWGYRHQRATLHQLQLHNQLLSEQNRLMNRKMADLSEQLTLFSQVLDERERQQKGERRDVPSRS</sequence>
<dbReference type="AlphaFoldDB" id="A0A3N6UTJ1"/>
<protein>
    <submittedName>
        <fullName evidence="1">Uncharacterized protein</fullName>
    </submittedName>
</protein>
<dbReference type="EMBL" id="RHHM01000003">
    <property type="protein sequence ID" value="RQM39269.1"/>
    <property type="molecule type" value="Genomic_DNA"/>
</dbReference>
<accession>A0A3N6UTJ1</accession>
<comment type="caution">
    <text evidence="1">The sequence shown here is derived from an EMBL/GenBank/DDBJ whole genome shotgun (WGS) entry which is preliminary data.</text>
</comment>
<reference evidence="1 2" key="1">
    <citation type="submission" date="2018-10" db="EMBL/GenBank/DDBJ databases">
        <title>Draft genome sequence for the type isolate of Erwinia psidii, agent causal of bacterial blight in guava (Psidium guajava) and wilt and die-back of Eucalyptus spp.</title>
        <authorList>
            <person name="Hermenegildo P.S."/>
            <person name="Santos S.A."/>
            <person name="Guimaraes L.M.S."/>
            <person name="Vidigal P.M.P."/>
            <person name="Pereira I.C."/>
            <person name="Badel J.L."/>
            <person name="Alfenas-Zerbini P."/>
            <person name="Ferreira M.A.S.V."/>
            <person name="Alfenas A.C."/>
        </authorList>
    </citation>
    <scope>NUCLEOTIDE SEQUENCE [LARGE SCALE GENOMIC DNA]</scope>
    <source>
        <strain evidence="1 2">IBSBF 435</strain>
    </source>
</reference>
<evidence type="ECO:0000313" key="1">
    <source>
        <dbReference type="EMBL" id="RQM39269.1"/>
    </source>
</evidence>
<keyword evidence="2" id="KW-1185">Reference proteome</keyword>